<proteinExistence type="predicted"/>
<feature type="region of interest" description="Disordered" evidence="1">
    <location>
        <begin position="1"/>
        <end position="50"/>
    </location>
</feature>
<name>A0A6N7ZD35_9PSEU</name>
<comment type="caution">
    <text evidence="2">The sequence shown here is derived from an EMBL/GenBank/DDBJ whole genome shotgun (WGS) entry which is preliminary data.</text>
</comment>
<dbReference type="EMBL" id="WMBA01000112">
    <property type="protein sequence ID" value="MTD59537.1"/>
    <property type="molecule type" value="Genomic_DNA"/>
</dbReference>
<feature type="compositionally biased region" description="Low complexity" evidence="1">
    <location>
        <begin position="144"/>
        <end position="164"/>
    </location>
</feature>
<evidence type="ECO:0000256" key="1">
    <source>
        <dbReference type="SAM" id="MobiDB-lite"/>
    </source>
</evidence>
<evidence type="ECO:0000313" key="2">
    <source>
        <dbReference type="EMBL" id="MTD59537.1"/>
    </source>
</evidence>
<protein>
    <recommendedName>
        <fullName evidence="4">ESX-1 secretion-associated protein</fullName>
    </recommendedName>
</protein>
<evidence type="ECO:0008006" key="4">
    <source>
        <dbReference type="Google" id="ProtNLM"/>
    </source>
</evidence>
<dbReference type="Proteomes" id="UP000440096">
    <property type="component" value="Unassembled WGS sequence"/>
</dbReference>
<accession>A0A6N7ZD35</accession>
<keyword evidence="3" id="KW-1185">Reference proteome</keyword>
<feature type="region of interest" description="Disordered" evidence="1">
    <location>
        <begin position="115"/>
        <end position="164"/>
    </location>
</feature>
<evidence type="ECO:0000313" key="3">
    <source>
        <dbReference type="Proteomes" id="UP000440096"/>
    </source>
</evidence>
<reference evidence="2 3" key="1">
    <citation type="submission" date="2019-11" db="EMBL/GenBank/DDBJ databases">
        <title>Draft genome of Amycolatopsis RM579.</title>
        <authorList>
            <person name="Duangmal K."/>
            <person name="Mingma R."/>
        </authorList>
    </citation>
    <scope>NUCLEOTIDE SEQUENCE [LARGE SCALE GENOMIC DNA]</scope>
    <source>
        <strain evidence="2 3">RM579</strain>
    </source>
</reference>
<dbReference type="AlphaFoldDB" id="A0A6N7ZD35"/>
<sequence length="164" mass="16630">MARHPHVPTPDVPTPHHTNTPSPQTPHHTGESGAPSSGGGYRFQPDQLGTMEGRIDATRSRVDAAGQRVASANFGAQSMGVVGSTMTGTLNTALDGAKQQVAKASAAVEGARTQTRTAREALQGTEQASADTLSKFKSEMDGKTTPSAGSPTRPASAAAPATGG</sequence>
<organism evidence="2 3">
    <name type="scientific">Amycolatopsis pithecellobii</name>
    <dbReference type="NCBI Taxonomy" id="664692"/>
    <lineage>
        <taxon>Bacteria</taxon>
        <taxon>Bacillati</taxon>
        <taxon>Actinomycetota</taxon>
        <taxon>Actinomycetes</taxon>
        <taxon>Pseudonocardiales</taxon>
        <taxon>Pseudonocardiaceae</taxon>
        <taxon>Amycolatopsis</taxon>
    </lineage>
</organism>
<dbReference type="RefSeq" id="WP_154761569.1">
    <property type="nucleotide sequence ID" value="NZ_WMBA01000112.1"/>
</dbReference>
<feature type="non-terminal residue" evidence="2">
    <location>
        <position position="164"/>
    </location>
</feature>
<gene>
    <name evidence="2" type="ORF">GKO32_36965</name>
</gene>